<evidence type="ECO:0000313" key="3">
    <source>
        <dbReference type="Proteomes" id="UP000765509"/>
    </source>
</evidence>
<dbReference type="InterPro" id="IPR043502">
    <property type="entry name" value="DNA/RNA_pol_sf"/>
</dbReference>
<sequence>MPHHEKSEKGKNVQISKDRPHGAFLYKDNKLTSSKKERSIKEGLCTHCGGKHPIEKWCKRPQNRPGTSRGFPDNHENSSGINYSITNEFTTSVNSVSLVGELKTPSLPPSAHIPSIIPSQSLLPSRDEVFKQIQDVGEYVAISSRHHFQGHTDLPPLSFHASLDEWWEEEEELKDIETVLKLVHHPYNEYLDVFYKAKAEKLTPHLSCVHHIELEGLLPQACFIYSLSNNESETLRAYISENVEKGLIRPSSSSIGAPVLFVKKKDGSLCLCI</sequence>
<comment type="caution">
    <text evidence="2">The sequence shown here is derived from an EMBL/GenBank/DDBJ whole genome shotgun (WGS) entry which is preliminary data.</text>
</comment>
<dbReference type="PANTHER" id="PTHR15503">
    <property type="entry name" value="LDOC1 RELATED"/>
    <property type="match status" value="1"/>
</dbReference>
<organism evidence="2 3">
    <name type="scientific">Austropuccinia psidii MF-1</name>
    <dbReference type="NCBI Taxonomy" id="1389203"/>
    <lineage>
        <taxon>Eukaryota</taxon>
        <taxon>Fungi</taxon>
        <taxon>Dikarya</taxon>
        <taxon>Basidiomycota</taxon>
        <taxon>Pucciniomycotina</taxon>
        <taxon>Pucciniomycetes</taxon>
        <taxon>Pucciniales</taxon>
        <taxon>Sphaerophragmiaceae</taxon>
        <taxon>Austropuccinia</taxon>
    </lineage>
</organism>
<dbReference type="PANTHER" id="PTHR15503:SF22">
    <property type="entry name" value="TRANSPOSON TY3-I GAG POLYPROTEIN"/>
    <property type="match status" value="1"/>
</dbReference>
<feature type="region of interest" description="Disordered" evidence="1">
    <location>
        <begin position="58"/>
        <end position="79"/>
    </location>
</feature>
<dbReference type="Gene3D" id="3.10.10.10">
    <property type="entry name" value="HIV Type 1 Reverse Transcriptase, subunit A, domain 1"/>
    <property type="match status" value="1"/>
</dbReference>
<gene>
    <name evidence="2" type="ORF">O181_066543</name>
</gene>
<name>A0A9Q3EXB1_9BASI</name>
<dbReference type="EMBL" id="AVOT02032971">
    <property type="protein sequence ID" value="MBW0526828.1"/>
    <property type="molecule type" value="Genomic_DNA"/>
</dbReference>
<keyword evidence="3" id="KW-1185">Reference proteome</keyword>
<dbReference type="AlphaFoldDB" id="A0A9Q3EXB1"/>
<evidence type="ECO:0000256" key="1">
    <source>
        <dbReference type="SAM" id="MobiDB-lite"/>
    </source>
</evidence>
<dbReference type="OrthoDB" id="3036073at2759"/>
<dbReference type="InterPro" id="IPR032567">
    <property type="entry name" value="RTL1-rel"/>
</dbReference>
<evidence type="ECO:0000313" key="2">
    <source>
        <dbReference type="EMBL" id="MBW0526828.1"/>
    </source>
</evidence>
<dbReference type="SUPFAM" id="SSF56672">
    <property type="entry name" value="DNA/RNA polymerases"/>
    <property type="match status" value="1"/>
</dbReference>
<feature type="region of interest" description="Disordered" evidence="1">
    <location>
        <begin position="1"/>
        <end position="30"/>
    </location>
</feature>
<protein>
    <recommendedName>
        <fullName evidence="4">Reverse transcriptase/retrotransposon-derived protein RNase H-like domain-containing protein</fullName>
    </recommendedName>
</protein>
<reference evidence="2" key="1">
    <citation type="submission" date="2021-03" db="EMBL/GenBank/DDBJ databases">
        <title>Draft genome sequence of rust myrtle Austropuccinia psidii MF-1, a brazilian biotype.</title>
        <authorList>
            <person name="Quecine M.C."/>
            <person name="Pachon D.M.R."/>
            <person name="Bonatelli M.L."/>
            <person name="Correr F.H."/>
            <person name="Franceschini L.M."/>
            <person name="Leite T.F."/>
            <person name="Margarido G.R.A."/>
            <person name="Almeida C.A."/>
            <person name="Ferrarezi J.A."/>
            <person name="Labate C.A."/>
        </authorList>
    </citation>
    <scope>NUCLEOTIDE SEQUENCE</scope>
    <source>
        <strain evidence="2">MF-1</strain>
    </source>
</reference>
<evidence type="ECO:0008006" key="4">
    <source>
        <dbReference type="Google" id="ProtNLM"/>
    </source>
</evidence>
<dbReference type="Proteomes" id="UP000765509">
    <property type="component" value="Unassembled WGS sequence"/>
</dbReference>
<proteinExistence type="predicted"/>
<accession>A0A9Q3EXB1</accession>